<dbReference type="Proteomes" id="UP000187074">
    <property type="component" value="Unassembled WGS sequence"/>
</dbReference>
<organism evidence="1 2">
    <name type="scientific">Paenibacillus lautus</name>
    <name type="common">Bacillus lautus</name>
    <dbReference type="NCBI Taxonomy" id="1401"/>
    <lineage>
        <taxon>Bacteria</taxon>
        <taxon>Bacillati</taxon>
        <taxon>Bacillota</taxon>
        <taxon>Bacilli</taxon>
        <taxon>Bacillales</taxon>
        <taxon>Paenibacillaceae</taxon>
        <taxon>Paenibacillus</taxon>
    </lineage>
</organism>
<dbReference type="EMBL" id="MRTF01000022">
    <property type="protein sequence ID" value="OME86447.1"/>
    <property type="molecule type" value="Genomic_DNA"/>
</dbReference>
<comment type="caution">
    <text evidence="1">The sequence shown here is derived from an EMBL/GenBank/DDBJ whole genome shotgun (WGS) entry which is preliminary data.</text>
</comment>
<evidence type="ECO:0008006" key="3">
    <source>
        <dbReference type="Google" id="ProtNLM"/>
    </source>
</evidence>
<name>A0A1R1AM30_PAELA</name>
<sequence>MYKELDNLLSADTTVDSWYDDGCVIANEILAEFSPSDWDELSNQVLSKPVEWQRKLAYCLDNECNMYELNILIALLSTNDVELFEICIDTLRSFTNQDSKKMILDNPIIIQRVNSILSQTSSLPVKNMLQDFLSKIHS</sequence>
<protein>
    <recommendedName>
        <fullName evidence="3">HEAT repeat domain-containing protein</fullName>
    </recommendedName>
</protein>
<evidence type="ECO:0000313" key="2">
    <source>
        <dbReference type="Proteomes" id="UP000187074"/>
    </source>
</evidence>
<dbReference type="RefSeq" id="WP_076326516.1">
    <property type="nucleotide sequence ID" value="NZ_JARLKS010000036.1"/>
</dbReference>
<dbReference type="OrthoDB" id="1914797at2"/>
<evidence type="ECO:0000313" key="1">
    <source>
        <dbReference type="EMBL" id="OME86447.1"/>
    </source>
</evidence>
<dbReference type="AlphaFoldDB" id="A0A1R1AM30"/>
<reference evidence="1 2" key="1">
    <citation type="submission" date="2016-11" db="EMBL/GenBank/DDBJ databases">
        <title>Paenibacillus species isolates.</title>
        <authorList>
            <person name="Beno S.M."/>
        </authorList>
    </citation>
    <scope>NUCLEOTIDE SEQUENCE [LARGE SCALE GENOMIC DNA]</scope>
    <source>
        <strain evidence="1 2">FSL F4-0100</strain>
    </source>
</reference>
<accession>A0A1R1AM30</accession>
<proteinExistence type="predicted"/>
<gene>
    <name evidence="1" type="ORF">BK123_32970</name>
</gene>
<dbReference type="GeneID" id="72763760"/>